<protein>
    <submittedName>
        <fullName evidence="2">(California timema) hypothetical protein</fullName>
    </submittedName>
</protein>
<organism evidence="2">
    <name type="scientific">Timema californicum</name>
    <name type="common">California timema</name>
    <name type="synonym">Walking stick</name>
    <dbReference type="NCBI Taxonomy" id="61474"/>
    <lineage>
        <taxon>Eukaryota</taxon>
        <taxon>Metazoa</taxon>
        <taxon>Ecdysozoa</taxon>
        <taxon>Arthropoda</taxon>
        <taxon>Hexapoda</taxon>
        <taxon>Insecta</taxon>
        <taxon>Pterygota</taxon>
        <taxon>Neoptera</taxon>
        <taxon>Polyneoptera</taxon>
        <taxon>Phasmatodea</taxon>
        <taxon>Timematodea</taxon>
        <taxon>Timematoidea</taxon>
        <taxon>Timematidae</taxon>
        <taxon>Timema</taxon>
    </lineage>
</organism>
<feature type="compositionally biased region" description="Pro residues" evidence="1">
    <location>
        <begin position="1"/>
        <end position="10"/>
    </location>
</feature>
<evidence type="ECO:0000256" key="1">
    <source>
        <dbReference type="SAM" id="MobiDB-lite"/>
    </source>
</evidence>
<name>A0A7R9P5S0_TIMCA</name>
<reference evidence="2" key="1">
    <citation type="submission" date="2020-11" db="EMBL/GenBank/DDBJ databases">
        <authorList>
            <person name="Tran Van P."/>
        </authorList>
    </citation>
    <scope>NUCLEOTIDE SEQUENCE</scope>
</reference>
<evidence type="ECO:0000313" key="2">
    <source>
        <dbReference type="EMBL" id="CAD7570720.1"/>
    </source>
</evidence>
<feature type="compositionally biased region" description="Basic and acidic residues" evidence="1">
    <location>
        <begin position="18"/>
        <end position="47"/>
    </location>
</feature>
<sequence length="47" mass="5356">MSLRPPPHTPSAPLIPQSRDKVATYMLDKEGDRENKERSQGKQQEHA</sequence>
<gene>
    <name evidence="2" type="ORF">TCMB3V08_LOCUS3414</name>
</gene>
<proteinExistence type="predicted"/>
<accession>A0A7R9P5S0</accession>
<dbReference type="EMBL" id="OE180177">
    <property type="protein sequence ID" value="CAD7570720.1"/>
    <property type="molecule type" value="Genomic_DNA"/>
</dbReference>
<dbReference type="AlphaFoldDB" id="A0A7R9P5S0"/>
<feature type="region of interest" description="Disordered" evidence="1">
    <location>
        <begin position="1"/>
        <end position="47"/>
    </location>
</feature>